<accession>A0ABR4BWB3</accession>
<organism evidence="1 2">
    <name type="scientific">Oculimacula yallundae</name>
    <dbReference type="NCBI Taxonomy" id="86028"/>
    <lineage>
        <taxon>Eukaryota</taxon>
        <taxon>Fungi</taxon>
        <taxon>Dikarya</taxon>
        <taxon>Ascomycota</taxon>
        <taxon>Pezizomycotina</taxon>
        <taxon>Leotiomycetes</taxon>
        <taxon>Helotiales</taxon>
        <taxon>Ploettnerulaceae</taxon>
        <taxon>Oculimacula</taxon>
    </lineage>
</organism>
<keyword evidence="2" id="KW-1185">Reference proteome</keyword>
<reference evidence="1 2" key="1">
    <citation type="journal article" date="2024" name="Commun. Biol.">
        <title>Comparative genomic analysis of thermophilic fungi reveals convergent evolutionary adaptations and gene losses.</title>
        <authorList>
            <person name="Steindorff A.S."/>
            <person name="Aguilar-Pontes M.V."/>
            <person name="Robinson A.J."/>
            <person name="Andreopoulos B."/>
            <person name="LaButti K."/>
            <person name="Kuo A."/>
            <person name="Mondo S."/>
            <person name="Riley R."/>
            <person name="Otillar R."/>
            <person name="Haridas S."/>
            <person name="Lipzen A."/>
            <person name="Grimwood J."/>
            <person name="Schmutz J."/>
            <person name="Clum A."/>
            <person name="Reid I.D."/>
            <person name="Moisan M.C."/>
            <person name="Butler G."/>
            <person name="Nguyen T.T.M."/>
            <person name="Dewar K."/>
            <person name="Conant G."/>
            <person name="Drula E."/>
            <person name="Henrissat B."/>
            <person name="Hansel C."/>
            <person name="Singer S."/>
            <person name="Hutchinson M.I."/>
            <person name="de Vries R.P."/>
            <person name="Natvig D.O."/>
            <person name="Powell A.J."/>
            <person name="Tsang A."/>
            <person name="Grigoriev I.V."/>
        </authorList>
    </citation>
    <scope>NUCLEOTIDE SEQUENCE [LARGE SCALE GENOMIC DNA]</scope>
    <source>
        <strain evidence="1 2">CBS 494.80</strain>
    </source>
</reference>
<protein>
    <submittedName>
        <fullName evidence="1">Uncharacterized protein</fullName>
    </submittedName>
</protein>
<name>A0ABR4BWB3_9HELO</name>
<sequence>MAMDDSAAGWTWIETLHFGIGSWNLKGQGAPWIGDGVMDGCRSKWRNAQTRSMRFPLLARRLAKQIWSLSGSSKAKVVSDEEILRYKMYGILYNWTGCSQALKSSSAGHHVQYSSSDEEVILLLGRLKSHSNSRNKCIIPQMDIVRFIQTF</sequence>
<comment type="caution">
    <text evidence="1">The sequence shown here is derived from an EMBL/GenBank/DDBJ whole genome shotgun (WGS) entry which is preliminary data.</text>
</comment>
<evidence type="ECO:0000313" key="2">
    <source>
        <dbReference type="Proteomes" id="UP001595075"/>
    </source>
</evidence>
<dbReference type="Proteomes" id="UP001595075">
    <property type="component" value="Unassembled WGS sequence"/>
</dbReference>
<dbReference type="EMBL" id="JAZHXI010000019">
    <property type="protein sequence ID" value="KAL2061354.1"/>
    <property type="molecule type" value="Genomic_DNA"/>
</dbReference>
<feature type="non-terminal residue" evidence="1">
    <location>
        <position position="151"/>
    </location>
</feature>
<evidence type="ECO:0000313" key="1">
    <source>
        <dbReference type="EMBL" id="KAL2061354.1"/>
    </source>
</evidence>
<gene>
    <name evidence="1" type="ORF">VTL71DRAFT_7627</name>
</gene>
<proteinExistence type="predicted"/>